<evidence type="ECO:0000313" key="3">
    <source>
        <dbReference type="Proteomes" id="UP000283128"/>
    </source>
</evidence>
<dbReference type="EMBL" id="RZYA01000035">
    <property type="protein sequence ID" value="RVU15119.1"/>
    <property type="molecule type" value="Genomic_DNA"/>
</dbReference>
<dbReference type="AlphaFoldDB" id="A0A3S2YWG3"/>
<evidence type="ECO:0008006" key="4">
    <source>
        <dbReference type="Google" id="ProtNLM"/>
    </source>
</evidence>
<dbReference type="OrthoDB" id="3383875at2"/>
<comment type="caution">
    <text evidence="2">The sequence shown here is derived from an EMBL/GenBank/DDBJ whole genome shotgun (WGS) entry which is preliminary data.</text>
</comment>
<gene>
    <name evidence="2" type="ORF">EOT10_26740</name>
    <name evidence="1" type="ORF">EOT10_39750</name>
</gene>
<protein>
    <recommendedName>
        <fullName evidence="4">ABM domain-containing protein</fullName>
    </recommendedName>
</protein>
<organism evidence="2 3">
    <name type="scientific">Streptomyces antnestii</name>
    <dbReference type="NCBI Taxonomy" id="2494256"/>
    <lineage>
        <taxon>Bacteria</taxon>
        <taxon>Bacillati</taxon>
        <taxon>Actinomycetota</taxon>
        <taxon>Actinomycetes</taxon>
        <taxon>Kitasatosporales</taxon>
        <taxon>Streptomycetaceae</taxon>
        <taxon>Streptomyces</taxon>
    </lineage>
</organism>
<sequence>MYAVIRRYEGVTDSAEAGRRVDEGFVPLLRRVPGFVAYYWVDAGDGVMVSTSVFEDQSGAEESINRAADFVRDSLSSLLPNRPQVTAGPVVAAG</sequence>
<proteinExistence type="predicted"/>
<name>A0A3S2YWG3_9ACTN</name>
<dbReference type="EMBL" id="RZYA01000014">
    <property type="protein sequence ID" value="RVU20931.1"/>
    <property type="molecule type" value="Genomic_DNA"/>
</dbReference>
<reference evidence="2 3" key="1">
    <citation type="submission" date="2019-01" db="EMBL/GenBank/DDBJ databases">
        <title>Genome sequences of Streptomyces and Rhizobium isolates collected from root and soil.</title>
        <authorList>
            <person name="Chhettri S."/>
            <person name="Sevigny J.L."/>
            <person name="Sen A."/>
            <person name="Ennis N."/>
            <person name="Tisa L."/>
        </authorList>
    </citation>
    <scope>NUCLEOTIDE SEQUENCE [LARGE SCALE GENOMIC DNA]</scope>
    <source>
        <strain evidence="2 3">San01</strain>
    </source>
</reference>
<accession>A0A3S2YWG3</accession>
<evidence type="ECO:0000313" key="1">
    <source>
        <dbReference type="EMBL" id="RVU15119.1"/>
    </source>
</evidence>
<keyword evidence="3" id="KW-1185">Reference proteome</keyword>
<evidence type="ECO:0000313" key="2">
    <source>
        <dbReference type="EMBL" id="RVU20931.1"/>
    </source>
</evidence>
<dbReference type="Proteomes" id="UP000283128">
    <property type="component" value="Unassembled WGS sequence"/>
</dbReference>